<keyword evidence="5" id="KW-0067">ATP-binding</keyword>
<evidence type="ECO:0000259" key="7">
    <source>
        <dbReference type="SMART" id="SM00382"/>
    </source>
</evidence>
<dbReference type="FunFam" id="1.20.272.10:FF:000011">
    <property type="entry name" value="Replication factor C subunit 2"/>
    <property type="match status" value="1"/>
</dbReference>
<evidence type="ECO:0000313" key="8">
    <source>
        <dbReference type="EMBL" id="JAP43687.1"/>
    </source>
</evidence>
<dbReference type="GO" id="GO:0005663">
    <property type="term" value="C:DNA replication factor C complex"/>
    <property type="evidence" value="ECO:0007669"/>
    <property type="project" value="TreeGrafter"/>
</dbReference>
<dbReference type="InterPro" id="IPR050238">
    <property type="entry name" value="DNA_Rep/Repair_Clamp_Loader"/>
</dbReference>
<dbReference type="SUPFAM" id="SSF48019">
    <property type="entry name" value="post-AAA+ oligomerization domain-like"/>
    <property type="match status" value="1"/>
</dbReference>
<dbReference type="GO" id="GO:0006261">
    <property type="term" value="P:DNA-templated DNA replication"/>
    <property type="evidence" value="ECO:0007669"/>
    <property type="project" value="TreeGrafter"/>
</dbReference>
<dbReference type="CDD" id="cd18140">
    <property type="entry name" value="HLD_clamp_RFC"/>
    <property type="match status" value="1"/>
</dbReference>
<dbReference type="PANTHER" id="PTHR11669:SF20">
    <property type="entry name" value="REPLICATION FACTOR C SUBUNIT 4"/>
    <property type="match status" value="1"/>
</dbReference>
<dbReference type="EMBL" id="GEEE01019538">
    <property type="protein sequence ID" value="JAP43687.1"/>
    <property type="molecule type" value="Transcribed_RNA"/>
</dbReference>
<evidence type="ECO:0000256" key="6">
    <source>
        <dbReference type="ARBA" id="ARBA00023242"/>
    </source>
</evidence>
<dbReference type="GO" id="GO:0016887">
    <property type="term" value="F:ATP hydrolysis activity"/>
    <property type="evidence" value="ECO:0007669"/>
    <property type="project" value="InterPro"/>
</dbReference>
<dbReference type="GO" id="GO:0005524">
    <property type="term" value="F:ATP binding"/>
    <property type="evidence" value="ECO:0007669"/>
    <property type="project" value="UniProtKB-KW"/>
</dbReference>
<comment type="subcellular location">
    <subcellularLocation>
        <location evidence="1">Nucleus</location>
    </subcellularLocation>
</comment>
<dbReference type="Gene3D" id="1.10.8.60">
    <property type="match status" value="1"/>
</dbReference>
<evidence type="ECO:0000256" key="5">
    <source>
        <dbReference type="ARBA" id="ARBA00022840"/>
    </source>
</evidence>
<accession>A0A0X3P1K1</accession>
<keyword evidence="4" id="KW-0547">Nucleotide-binding</keyword>
<dbReference type="InterPro" id="IPR003593">
    <property type="entry name" value="AAA+_ATPase"/>
</dbReference>
<sequence length="341" mass="37387">MFHGLKNSTHYDFLISSRPKTVDEVAHQPEVVAVLKKCLDGADLPNLLFYGPPGTGKTSLILALARQLFGSLFSDRVLELNASDERGIAVIREKVKNFARLAVGSGGTSTSRGPPPYKLVILDEADSMTAPAQAALRRTMETEMKTTRFCLTCNYVSRIIGPITSRCAKFRFRPLDNNVAKSRLRQIAEAESLSVSDATLDHLMRLCEGDLRQGITLLQSASLIVAPLDAKGEKAEVTDKHLDELTSVVPTNFEISFLSATRGRNFEKLRSTVKDLLYEGFSALQLITQLQTTVLEAEDFTEPEKKRILEALAEADARLVDGADEYLQLLAVGGSMIKAIG</sequence>
<evidence type="ECO:0000256" key="1">
    <source>
        <dbReference type="ARBA" id="ARBA00004123"/>
    </source>
</evidence>
<dbReference type="PANTHER" id="PTHR11669">
    <property type="entry name" value="REPLICATION FACTOR C / DNA POLYMERASE III GAMMA-TAU SUBUNIT"/>
    <property type="match status" value="1"/>
</dbReference>
<comment type="similarity">
    <text evidence="2">Belongs to the activator 1 small subunits family.</text>
</comment>
<evidence type="ECO:0000256" key="4">
    <source>
        <dbReference type="ARBA" id="ARBA00022741"/>
    </source>
</evidence>
<reference evidence="8" key="1">
    <citation type="submission" date="2016-01" db="EMBL/GenBank/DDBJ databases">
        <title>Reference transcriptome for the parasite Schistocephalus solidus: insights into the molecular evolution of parasitism.</title>
        <authorList>
            <person name="Hebert F.O."/>
            <person name="Grambauer S."/>
            <person name="Barber I."/>
            <person name="Landry C.R."/>
            <person name="Aubin-Horth N."/>
        </authorList>
    </citation>
    <scope>NUCLEOTIDE SEQUENCE</scope>
</reference>
<dbReference type="InterPro" id="IPR027417">
    <property type="entry name" value="P-loop_NTPase"/>
</dbReference>
<dbReference type="SMART" id="SM00382">
    <property type="entry name" value="AAA"/>
    <property type="match status" value="1"/>
</dbReference>
<evidence type="ECO:0000256" key="3">
    <source>
        <dbReference type="ARBA" id="ARBA00022705"/>
    </source>
</evidence>
<feature type="domain" description="AAA+ ATPase" evidence="7">
    <location>
        <begin position="43"/>
        <end position="176"/>
    </location>
</feature>
<dbReference type="Pfam" id="PF21960">
    <property type="entry name" value="RCF1-5-like_lid"/>
    <property type="match status" value="1"/>
</dbReference>
<proteinExistence type="inferred from homology"/>
<organism evidence="8">
    <name type="scientific">Schistocephalus solidus</name>
    <name type="common">Tapeworm</name>
    <dbReference type="NCBI Taxonomy" id="70667"/>
    <lineage>
        <taxon>Eukaryota</taxon>
        <taxon>Metazoa</taxon>
        <taxon>Spiralia</taxon>
        <taxon>Lophotrochozoa</taxon>
        <taxon>Platyhelminthes</taxon>
        <taxon>Cestoda</taxon>
        <taxon>Eucestoda</taxon>
        <taxon>Diphyllobothriidea</taxon>
        <taxon>Diphyllobothriidae</taxon>
        <taxon>Schistocephalus</taxon>
    </lineage>
</organism>
<dbReference type="InterPro" id="IPR013748">
    <property type="entry name" value="Rep_factorC_C"/>
</dbReference>
<evidence type="ECO:0000256" key="2">
    <source>
        <dbReference type="ARBA" id="ARBA00005378"/>
    </source>
</evidence>
<dbReference type="CDD" id="cd00009">
    <property type="entry name" value="AAA"/>
    <property type="match status" value="1"/>
</dbReference>
<dbReference type="Pfam" id="PF00004">
    <property type="entry name" value="AAA"/>
    <property type="match status" value="1"/>
</dbReference>
<dbReference type="GO" id="GO:0003689">
    <property type="term" value="F:DNA clamp loader activity"/>
    <property type="evidence" value="ECO:0007669"/>
    <property type="project" value="TreeGrafter"/>
</dbReference>
<keyword evidence="6" id="KW-0539">Nucleus</keyword>
<keyword evidence="3" id="KW-0235">DNA replication</keyword>
<dbReference type="InterPro" id="IPR008921">
    <property type="entry name" value="DNA_pol3_clamp-load_cplx_C"/>
</dbReference>
<dbReference type="GO" id="GO:0006281">
    <property type="term" value="P:DNA repair"/>
    <property type="evidence" value="ECO:0007669"/>
    <property type="project" value="TreeGrafter"/>
</dbReference>
<dbReference type="AlphaFoldDB" id="A0A0X3P1K1"/>
<name>A0A0X3P1K1_SCHSO</name>
<gene>
    <name evidence="8" type="primary">RFC4</name>
    <name evidence="8" type="ORF">TR133551</name>
</gene>
<dbReference type="Gene3D" id="3.40.50.300">
    <property type="entry name" value="P-loop containing nucleotide triphosphate hydrolases"/>
    <property type="match status" value="1"/>
</dbReference>
<dbReference type="GO" id="GO:0003677">
    <property type="term" value="F:DNA binding"/>
    <property type="evidence" value="ECO:0007669"/>
    <property type="project" value="InterPro"/>
</dbReference>
<dbReference type="FunFam" id="3.40.50.300:FF:000952">
    <property type="entry name" value="Replication factor C subunit 2"/>
    <property type="match status" value="1"/>
</dbReference>
<dbReference type="Gene3D" id="1.20.272.10">
    <property type="match status" value="1"/>
</dbReference>
<dbReference type="GO" id="GO:0005634">
    <property type="term" value="C:nucleus"/>
    <property type="evidence" value="ECO:0007669"/>
    <property type="project" value="UniProtKB-SubCell"/>
</dbReference>
<dbReference type="Pfam" id="PF08542">
    <property type="entry name" value="Rep_fac_C"/>
    <property type="match status" value="1"/>
</dbReference>
<dbReference type="InterPro" id="IPR047854">
    <property type="entry name" value="RFC_lid"/>
</dbReference>
<dbReference type="SUPFAM" id="SSF52540">
    <property type="entry name" value="P-loop containing nucleoside triphosphate hydrolases"/>
    <property type="match status" value="1"/>
</dbReference>
<dbReference type="InterPro" id="IPR003959">
    <property type="entry name" value="ATPase_AAA_core"/>
</dbReference>
<protein>
    <submittedName>
        <fullName evidence="8">Replication factor C subunit 4</fullName>
    </submittedName>
</protein>